<gene>
    <name evidence="2" type="ORF">Bpfe_011151</name>
</gene>
<dbReference type="InterPro" id="IPR036514">
    <property type="entry name" value="SGNH_hydro_sf"/>
</dbReference>
<dbReference type="Pfam" id="PF13472">
    <property type="entry name" value="Lipase_GDSL_2"/>
    <property type="match status" value="1"/>
</dbReference>
<dbReference type="InterPro" id="IPR013830">
    <property type="entry name" value="SGNH_hydro"/>
</dbReference>
<dbReference type="PANTHER" id="PTHR14209:SF19">
    <property type="entry name" value="ISOAMYL ACETATE-HYDROLYZING ESTERASE 1 HOMOLOG"/>
    <property type="match status" value="1"/>
</dbReference>
<dbReference type="PANTHER" id="PTHR14209">
    <property type="entry name" value="ISOAMYL ACETATE-HYDROLYZING ESTERASE 1"/>
    <property type="match status" value="1"/>
</dbReference>
<dbReference type="SUPFAM" id="SSF52266">
    <property type="entry name" value="SGNH hydrolase"/>
    <property type="match status" value="1"/>
</dbReference>
<proteinExistence type="predicted"/>
<sequence length="246" mass="27719">MSEPGGAFCSWPKVFLFGASITEYSFSKEGCWGTLLADYLQRKCDVIVRGFAGYTTRNGKQVLPHLLDAKLAKDVVAMTVLLGSNDANDKGRNPWEHVSLQEYENNLKEIVSYAVSQGISSDKIILITPPAFHIDQWAEFHGYLGYSDGGRKNELTSQYSQACLRVATEMGTKSVDIYTEMRNKEDFSEYLSDGLHLSSKGSHLLFELLKPIITQLTSHLPVVWFPFHDHVDIDNLEKSLLYSENR</sequence>
<keyword evidence="3" id="KW-1185">Reference proteome</keyword>
<dbReference type="Gene3D" id="3.40.50.1110">
    <property type="entry name" value="SGNH hydrolase"/>
    <property type="match status" value="1"/>
</dbReference>
<comment type="caution">
    <text evidence="2">The sequence shown here is derived from an EMBL/GenBank/DDBJ whole genome shotgun (WGS) entry which is preliminary data.</text>
</comment>
<feature type="domain" description="SGNH hydrolase-type esterase" evidence="1">
    <location>
        <begin position="16"/>
        <end position="202"/>
    </location>
</feature>
<evidence type="ECO:0000313" key="2">
    <source>
        <dbReference type="EMBL" id="KAK0059382.1"/>
    </source>
</evidence>
<dbReference type="AlphaFoldDB" id="A0AAD8BR64"/>
<evidence type="ECO:0000313" key="3">
    <source>
        <dbReference type="Proteomes" id="UP001233172"/>
    </source>
</evidence>
<dbReference type="CDD" id="cd01838">
    <property type="entry name" value="Isoamyl_acetate_hydrolase_like"/>
    <property type="match status" value="1"/>
</dbReference>
<evidence type="ECO:0000259" key="1">
    <source>
        <dbReference type="Pfam" id="PF13472"/>
    </source>
</evidence>
<dbReference type="InterPro" id="IPR045136">
    <property type="entry name" value="Iah1-like"/>
</dbReference>
<accession>A0AAD8BR64</accession>
<dbReference type="EMBL" id="JASAOG010000042">
    <property type="protein sequence ID" value="KAK0059382.1"/>
    <property type="molecule type" value="Genomic_DNA"/>
</dbReference>
<reference evidence="2" key="2">
    <citation type="submission" date="2023-04" db="EMBL/GenBank/DDBJ databases">
        <authorList>
            <person name="Bu L."/>
            <person name="Lu L."/>
            <person name="Laidemitt M.R."/>
            <person name="Zhang S.M."/>
            <person name="Mutuku M."/>
            <person name="Mkoji G."/>
            <person name="Steinauer M."/>
            <person name="Loker E.S."/>
        </authorList>
    </citation>
    <scope>NUCLEOTIDE SEQUENCE</scope>
    <source>
        <strain evidence="2">KasaAsao</strain>
        <tissue evidence="2">Whole Snail</tissue>
    </source>
</reference>
<dbReference type="Proteomes" id="UP001233172">
    <property type="component" value="Unassembled WGS sequence"/>
</dbReference>
<protein>
    <submittedName>
        <fullName evidence="2">Isoamyl acetate-hydrolyzing esterase 1</fullName>
    </submittedName>
</protein>
<reference evidence="2" key="1">
    <citation type="journal article" date="2023" name="PLoS Negl. Trop. Dis.">
        <title>A genome sequence for Biomphalaria pfeifferi, the major vector snail for the human-infecting parasite Schistosoma mansoni.</title>
        <authorList>
            <person name="Bu L."/>
            <person name="Lu L."/>
            <person name="Laidemitt M.R."/>
            <person name="Zhang S.M."/>
            <person name="Mutuku M."/>
            <person name="Mkoji G."/>
            <person name="Steinauer M."/>
            <person name="Loker E.S."/>
        </authorList>
    </citation>
    <scope>NUCLEOTIDE SEQUENCE</scope>
    <source>
        <strain evidence="2">KasaAsao</strain>
    </source>
</reference>
<organism evidence="2 3">
    <name type="scientific">Biomphalaria pfeifferi</name>
    <name type="common">Bloodfluke planorb</name>
    <name type="synonym">Freshwater snail</name>
    <dbReference type="NCBI Taxonomy" id="112525"/>
    <lineage>
        <taxon>Eukaryota</taxon>
        <taxon>Metazoa</taxon>
        <taxon>Spiralia</taxon>
        <taxon>Lophotrochozoa</taxon>
        <taxon>Mollusca</taxon>
        <taxon>Gastropoda</taxon>
        <taxon>Heterobranchia</taxon>
        <taxon>Euthyneura</taxon>
        <taxon>Panpulmonata</taxon>
        <taxon>Hygrophila</taxon>
        <taxon>Lymnaeoidea</taxon>
        <taxon>Planorbidae</taxon>
        <taxon>Biomphalaria</taxon>
    </lineage>
</organism>
<name>A0AAD8BR64_BIOPF</name>